<dbReference type="PANTHER" id="PTHR34547">
    <property type="entry name" value="YACP-LIKE NYN DOMAIN PROTEIN"/>
    <property type="match status" value="1"/>
</dbReference>
<evidence type="ECO:0000313" key="2">
    <source>
        <dbReference type="Proteomes" id="UP000570361"/>
    </source>
</evidence>
<accession>A0A7W5B4I1</accession>
<dbReference type="PANTHER" id="PTHR34547:SF1">
    <property type="entry name" value="YACP-LIKE NYN DOMAIN PROTEIN"/>
    <property type="match status" value="1"/>
</dbReference>
<evidence type="ECO:0000313" key="1">
    <source>
        <dbReference type="EMBL" id="MBB3114270.1"/>
    </source>
</evidence>
<protein>
    <recommendedName>
        <fullName evidence="3">NYN domain-containing protein</fullName>
    </recommendedName>
</protein>
<dbReference type="InterPro" id="IPR010298">
    <property type="entry name" value="YacP-like"/>
</dbReference>
<sequence length="174" mass="20119">MQRREDVLLVDGYNMIGAWSMLARLKDTNLEEARDKLLEMLADYQGFTGMEVIVVFDAHQVPGTGATFKQHRITVVYTKEKETADACIERLALEKRKRSRQIYVATNDLVEQHVAFGQGALRVTARELLTDIQQNRKSIEKALERPPSQVRNELDNNLKMDVRMKLEKMRRGEQ</sequence>
<dbReference type="EMBL" id="JACHXK010000029">
    <property type="protein sequence ID" value="MBB3114270.1"/>
    <property type="molecule type" value="Genomic_DNA"/>
</dbReference>
<dbReference type="Pfam" id="PF05991">
    <property type="entry name" value="NYN_YacP"/>
    <property type="match status" value="1"/>
</dbReference>
<proteinExistence type="predicted"/>
<name>A0A7W5B4I1_9BACL</name>
<dbReference type="Proteomes" id="UP000570361">
    <property type="component" value="Unassembled WGS sequence"/>
</dbReference>
<reference evidence="1 2" key="1">
    <citation type="submission" date="2020-08" db="EMBL/GenBank/DDBJ databases">
        <title>Genomic Encyclopedia of Type Strains, Phase III (KMG-III): the genomes of soil and plant-associated and newly described type strains.</title>
        <authorList>
            <person name="Whitman W."/>
        </authorList>
    </citation>
    <scope>NUCLEOTIDE SEQUENCE [LARGE SCALE GENOMIC DNA]</scope>
    <source>
        <strain evidence="1 2">CECT 5862</strain>
    </source>
</reference>
<dbReference type="RefSeq" id="WP_183604317.1">
    <property type="nucleotide sequence ID" value="NZ_JACHXK010000029.1"/>
</dbReference>
<gene>
    <name evidence="1" type="ORF">FHS18_006390</name>
</gene>
<organism evidence="1 2">
    <name type="scientific">Paenibacillus phyllosphaerae</name>
    <dbReference type="NCBI Taxonomy" id="274593"/>
    <lineage>
        <taxon>Bacteria</taxon>
        <taxon>Bacillati</taxon>
        <taxon>Bacillota</taxon>
        <taxon>Bacilli</taxon>
        <taxon>Bacillales</taxon>
        <taxon>Paenibacillaceae</taxon>
        <taxon>Paenibacillus</taxon>
    </lineage>
</organism>
<evidence type="ECO:0008006" key="3">
    <source>
        <dbReference type="Google" id="ProtNLM"/>
    </source>
</evidence>
<comment type="caution">
    <text evidence="1">The sequence shown here is derived from an EMBL/GenBank/DDBJ whole genome shotgun (WGS) entry which is preliminary data.</text>
</comment>
<dbReference type="CDD" id="cd10912">
    <property type="entry name" value="PIN_YacP-like"/>
    <property type="match status" value="1"/>
</dbReference>
<keyword evidence="2" id="KW-1185">Reference proteome</keyword>
<dbReference type="AlphaFoldDB" id="A0A7W5B4I1"/>